<feature type="transmembrane region" description="Helical" evidence="2">
    <location>
        <begin position="74"/>
        <end position="100"/>
    </location>
</feature>
<protein>
    <submittedName>
        <fullName evidence="3">Uncharacterized protein</fullName>
    </submittedName>
</protein>
<name>A0ABV8QES4_9GAMM</name>
<feature type="transmembrane region" description="Helical" evidence="2">
    <location>
        <begin position="112"/>
        <end position="130"/>
    </location>
</feature>
<evidence type="ECO:0000313" key="4">
    <source>
        <dbReference type="Proteomes" id="UP001595798"/>
    </source>
</evidence>
<accession>A0ABV8QES4</accession>
<sequence length="374" mass="42676">MSKHNDAQEIPPRAGRTEPFSSGKLTFLSPRPLPTGLPPVDHAHAIGEVNDAYLEFGTGVPSAFSWQATLGGPFGVFIMLAFITPLGIAVIGLLQGVGMVRAIEAFWQLFDYMWWIAVAGGLGALFLGYLPRWQAHGHLMYKVPTRFHRQRREACFVPKGEKEPIVVPWEDLVAWVTEARGVTEYGVQRQYGFGFGFYHPENGEKYTLEYQTYGLAQAISNWEAIRAYMEYEVHTLKEIQDPLDLQGPDDPPWEGVHVFRNARARLHQQYRDGEAGIFYFAGWYLYHIMTFWTIPNRLVEWEANKVKTLTHRAVPEKMAEWSEALPETEWAKPSDELKRLSRKVREKQQAQPSRLPQEVFAEVYAGEGDEVMSA</sequence>
<organism evidence="3 4">
    <name type="scientific">Marinobacter lacisalsi</name>
    <dbReference type="NCBI Taxonomy" id="475979"/>
    <lineage>
        <taxon>Bacteria</taxon>
        <taxon>Pseudomonadati</taxon>
        <taxon>Pseudomonadota</taxon>
        <taxon>Gammaproteobacteria</taxon>
        <taxon>Pseudomonadales</taxon>
        <taxon>Marinobacteraceae</taxon>
        <taxon>Marinobacter</taxon>
    </lineage>
</organism>
<gene>
    <name evidence="3" type="ORF">ACFOZ5_04325</name>
</gene>
<evidence type="ECO:0000256" key="1">
    <source>
        <dbReference type="SAM" id="MobiDB-lite"/>
    </source>
</evidence>
<keyword evidence="4" id="KW-1185">Reference proteome</keyword>
<dbReference type="EMBL" id="JBHSDI010000007">
    <property type="protein sequence ID" value="MFC4258258.1"/>
    <property type="molecule type" value="Genomic_DNA"/>
</dbReference>
<keyword evidence="2" id="KW-0812">Transmembrane</keyword>
<dbReference type="Proteomes" id="UP001595798">
    <property type="component" value="Unassembled WGS sequence"/>
</dbReference>
<evidence type="ECO:0000256" key="2">
    <source>
        <dbReference type="SAM" id="Phobius"/>
    </source>
</evidence>
<reference evidence="4" key="1">
    <citation type="journal article" date="2019" name="Int. J. Syst. Evol. Microbiol.">
        <title>The Global Catalogue of Microorganisms (GCM) 10K type strain sequencing project: providing services to taxonomists for standard genome sequencing and annotation.</title>
        <authorList>
            <consortium name="The Broad Institute Genomics Platform"/>
            <consortium name="The Broad Institute Genome Sequencing Center for Infectious Disease"/>
            <person name="Wu L."/>
            <person name="Ma J."/>
        </authorList>
    </citation>
    <scope>NUCLEOTIDE SEQUENCE [LARGE SCALE GENOMIC DNA]</scope>
    <source>
        <strain evidence="4">CECT 7297</strain>
    </source>
</reference>
<dbReference type="RefSeq" id="WP_379885665.1">
    <property type="nucleotide sequence ID" value="NZ_JBHSDI010000007.1"/>
</dbReference>
<feature type="region of interest" description="Disordered" evidence="1">
    <location>
        <begin position="1"/>
        <end position="24"/>
    </location>
</feature>
<comment type="caution">
    <text evidence="3">The sequence shown here is derived from an EMBL/GenBank/DDBJ whole genome shotgun (WGS) entry which is preliminary data.</text>
</comment>
<proteinExistence type="predicted"/>
<keyword evidence="2" id="KW-1133">Transmembrane helix</keyword>
<keyword evidence="2" id="KW-0472">Membrane</keyword>
<evidence type="ECO:0000313" key="3">
    <source>
        <dbReference type="EMBL" id="MFC4258258.1"/>
    </source>
</evidence>